<comment type="caution">
    <text evidence="1">The sequence shown here is derived from an EMBL/GenBank/DDBJ whole genome shotgun (WGS) entry which is preliminary data.</text>
</comment>
<reference evidence="1" key="1">
    <citation type="journal article" date="2019" name="bioRxiv">
        <title>The Genome of the Zebra Mussel, Dreissena polymorpha: A Resource for Invasive Species Research.</title>
        <authorList>
            <person name="McCartney M.A."/>
            <person name="Auch B."/>
            <person name="Kono T."/>
            <person name="Mallez S."/>
            <person name="Zhang Y."/>
            <person name="Obille A."/>
            <person name="Becker A."/>
            <person name="Abrahante J.E."/>
            <person name="Garbe J."/>
            <person name="Badalamenti J.P."/>
            <person name="Herman A."/>
            <person name="Mangelson H."/>
            <person name="Liachko I."/>
            <person name="Sullivan S."/>
            <person name="Sone E.D."/>
            <person name="Koren S."/>
            <person name="Silverstein K.A.T."/>
            <person name="Beckman K.B."/>
            <person name="Gohl D.M."/>
        </authorList>
    </citation>
    <scope>NUCLEOTIDE SEQUENCE</scope>
    <source>
        <strain evidence="1">Duluth1</strain>
        <tissue evidence="1">Whole animal</tissue>
    </source>
</reference>
<protein>
    <submittedName>
        <fullName evidence="1">Uncharacterized protein</fullName>
    </submittedName>
</protein>
<name>A0A9D4EBN5_DREPO</name>
<gene>
    <name evidence="1" type="ORF">DPMN_178171</name>
</gene>
<accession>A0A9D4EBN5</accession>
<sequence length="60" mass="6520">MFNRALNGLVTPFHLACHKCNSAGKDGGEGRSSLNHSRLLALTGEEHICSGISFNPMFQF</sequence>
<organism evidence="1 2">
    <name type="scientific">Dreissena polymorpha</name>
    <name type="common">Zebra mussel</name>
    <name type="synonym">Mytilus polymorpha</name>
    <dbReference type="NCBI Taxonomy" id="45954"/>
    <lineage>
        <taxon>Eukaryota</taxon>
        <taxon>Metazoa</taxon>
        <taxon>Spiralia</taxon>
        <taxon>Lophotrochozoa</taxon>
        <taxon>Mollusca</taxon>
        <taxon>Bivalvia</taxon>
        <taxon>Autobranchia</taxon>
        <taxon>Heteroconchia</taxon>
        <taxon>Euheterodonta</taxon>
        <taxon>Imparidentia</taxon>
        <taxon>Neoheterodontei</taxon>
        <taxon>Myida</taxon>
        <taxon>Dreissenoidea</taxon>
        <taxon>Dreissenidae</taxon>
        <taxon>Dreissena</taxon>
    </lineage>
</organism>
<reference evidence="1" key="2">
    <citation type="submission" date="2020-11" db="EMBL/GenBank/DDBJ databases">
        <authorList>
            <person name="McCartney M.A."/>
            <person name="Auch B."/>
            <person name="Kono T."/>
            <person name="Mallez S."/>
            <person name="Becker A."/>
            <person name="Gohl D.M."/>
            <person name="Silverstein K.A.T."/>
            <person name="Koren S."/>
            <person name="Bechman K.B."/>
            <person name="Herman A."/>
            <person name="Abrahante J.E."/>
            <person name="Garbe J."/>
        </authorList>
    </citation>
    <scope>NUCLEOTIDE SEQUENCE</scope>
    <source>
        <strain evidence="1">Duluth1</strain>
        <tissue evidence="1">Whole animal</tissue>
    </source>
</reference>
<dbReference type="EMBL" id="JAIWYP010000009">
    <property type="protein sequence ID" value="KAH3776738.1"/>
    <property type="molecule type" value="Genomic_DNA"/>
</dbReference>
<evidence type="ECO:0000313" key="1">
    <source>
        <dbReference type="EMBL" id="KAH3776738.1"/>
    </source>
</evidence>
<dbReference type="AlphaFoldDB" id="A0A9D4EBN5"/>
<proteinExistence type="predicted"/>
<keyword evidence="2" id="KW-1185">Reference proteome</keyword>
<evidence type="ECO:0000313" key="2">
    <source>
        <dbReference type="Proteomes" id="UP000828390"/>
    </source>
</evidence>
<dbReference type="Proteomes" id="UP000828390">
    <property type="component" value="Unassembled WGS sequence"/>
</dbReference>